<dbReference type="Gene3D" id="3.30.70.1440">
    <property type="entry name" value="Multidrug efflux transporter AcrB pore domain"/>
    <property type="match status" value="1"/>
</dbReference>
<comment type="caution">
    <text evidence="2">The sequence shown here is derived from an EMBL/GenBank/DDBJ whole genome shotgun (WGS) entry which is preliminary data.</text>
</comment>
<dbReference type="PRINTS" id="PR00702">
    <property type="entry name" value="ACRIFLAVINRP"/>
</dbReference>
<dbReference type="Gene3D" id="3.30.70.1430">
    <property type="entry name" value="Multidrug efflux transporter AcrB pore domain"/>
    <property type="match status" value="2"/>
</dbReference>
<dbReference type="PATRIC" id="fig|454.4.peg.255"/>
<dbReference type="SUPFAM" id="SSF82714">
    <property type="entry name" value="Multidrug efflux transporter AcrB TolC docking domain, DN and DC subdomains"/>
    <property type="match status" value="2"/>
</dbReference>
<dbReference type="EMBL" id="LNYH01000006">
    <property type="protein sequence ID" value="KTD33875.1"/>
    <property type="molecule type" value="Genomic_DNA"/>
</dbReference>
<evidence type="ECO:0000313" key="2">
    <source>
        <dbReference type="EMBL" id="KTD33875.1"/>
    </source>
</evidence>
<dbReference type="SUPFAM" id="SSF82866">
    <property type="entry name" value="Multidrug efflux transporter AcrB transmembrane domain"/>
    <property type="match status" value="2"/>
</dbReference>
<dbReference type="GO" id="GO:0042910">
    <property type="term" value="F:xenobiotic transmembrane transporter activity"/>
    <property type="evidence" value="ECO:0007669"/>
    <property type="project" value="TreeGrafter"/>
</dbReference>
<feature type="transmembrane region" description="Helical" evidence="1">
    <location>
        <begin position="429"/>
        <end position="449"/>
    </location>
</feature>
<proteinExistence type="predicted"/>
<dbReference type="InterPro" id="IPR027463">
    <property type="entry name" value="AcrB_DN_DC_subdom"/>
</dbReference>
<protein>
    <submittedName>
        <fullName evidence="2">Multidrug efflux transporter</fullName>
    </submittedName>
</protein>
<keyword evidence="1" id="KW-0812">Transmembrane</keyword>
<evidence type="ECO:0000256" key="1">
    <source>
        <dbReference type="SAM" id="Phobius"/>
    </source>
</evidence>
<keyword evidence="1" id="KW-1133">Transmembrane helix</keyword>
<feature type="transmembrane region" description="Helical" evidence="1">
    <location>
        <begin position="461"/>
        <end position="488"/>
    </location>
</feature>
<feature type="transmembrane region" description="Helical" evidence="1">
    <location>
        <begin position="881"/>
        <end position="901"/>
    </location>
</feature>
<gene>
    <name evidence="2" type="ORF">Lisr_0243</name>
</gene>
<dbReference type="Gene3D" id="3.30.70.1320">
    <property type="entry name" value="Multidrug efflux transporter AcrB pore domain like"/>
    <property type="match status" value="1"/>
</dbReference>
<feature type="transmembrane region" description="Helical" evidence="1">
    <location>
        <begin position="907"/>
        <end position="931"/>
    </location>
</feature>
<dbReference type="Gene3D" id="3.30.2090.10">
    <property type="entry name" value="Multidrug efflux transporter AcrB TolC docking domain, DN and DC subdomains"/>
    <property type="match status" value="2"/>
</dbReference>
<reference evidence="2 3" key="1">
    <citation type="submission" date="2015-11" db="EMBL/GenBank/DDBJ databases">
        <title>Genomic analysis of 38 Legionella species identifies large and diverse effector repertoires.</title>
        <authorList>
            <person name="Burstein D."/>
            <person name="Amaro F."/>
            <person name="Zusman T."/>
            <person name="Lifshitz Z."/>
            <person name="Cohen O."/>
            <person name="Gilbert J.A."/>
            <person name="Pupko T."/>
            <person name="Shuman H.A."/>
            <person name="Segal G."/>
        </authorList>
    </citation>
    <scope>NUCLEOTIDE SEQUENCE [LARGE SCALE GENOMIC DNA]</scope>
    <source>
        <strain evidence="2 3">Bercovier 4</strain>
    </source>
</reference>
<sequence>MWITDQAVKKPVLAVVLNLLLIAFGLIALDRLALRELPDVDPPVISIETQYTGAAAQTVENRITKVLERRISGIEGIRFIDAKSIDGLSTINIEFNINRDIDNAANDVRERVFSALSDLPDGADTPEVFKVDSNNNVIMWLNLDSVHMNAMELTDYAERYIVDRLSVVNGVARVRIGGEKRFAMRIWLDRQAMIGKKVSVQDIENALRQNNLELPAGRIESVEREFPVWVERQFKTPEDFSRLVIRKEANGHLLRLYEVAEVELGPEDRRSELRGNGRNMIGLGIIKQSKANTLDVAREIKKTIKEIKLPEGMQLHESYDTSVFIEQAIIEVLKAFIVALLLVTLVIFAFLGNFRSMLIPFFTIPVSIISTFIVLYISGFSINLLTLLGLVLAIGLVVDDAIVVLENIIRRINLNEPPLLASYRGSRQVGFAVIATTTVLLAVFLPISLLQGNVGRLFSEFAFTLAAAVSFSTLVALTLTPVMCAYILHRKEKQSLWAEKINRFLAMTTKHYQRSLKFCLRHSYGILALFILLIISGIVFYQKIPDELVPQEDRGAFFVLVKAPEGASFSYTQKYMHKIEKILMKYVKSGSGARVITLFPQGLGSGDPVNSGFAILVMEDWSERKQSTFDVMADVQRALSQLPGVIAVPVMRSGIGAQNLTQPVQFVLGGADYDELLKWRDILLNEAAKNPGLTNLDSDYDPSKIQINLVVNYNRAAEMGVPVEAIGRALETFLGSREVTTFIDKDEEYEVILEASLDKKAKLNDLKNIYVRSDRTRQLIPIANLAHYKEATVPNALYRFNRMKTITVTASLAEGYSLGEALNFLDETAKKHLPATARIDYKDQSRDFKESQSGIYFTFSLALLVMFLVMAAQFGSFIHPLVIFITAPIAVVGALFGLYITGNSFNIYSQIGLIMLIGLAAKNGILMIEFINQLREQKVKFLQAVIEGSVVRLRPVLMTAISTIFGSLPLVFAVGAGAESRVSIGVVIFFGVSIATFLSLFAVPVVYAKLARRTKPRNYTEQQLSEMDKDIAIKY</sequence>
<dbReference type="RefSeq" id="WP_058500634.1">
    <property type="nucleotide sequence ID" value="NZ_CAAAJA010000004.1"/>
</dbReference>
<feature type="transmembrane region" description="Helical" evidence="1">
    <location>
        <begin position="984"/>
        <end position="1007"/>
    </location>
</feature>
<dbReference type="InterPro" id="IPR001036">
    <property type="entry name" value="Acrflvin-R"/>
</dbReference>
<dbReference type="GO" id="GO:0005886">
    <property type="term" value="C:plasma membrane"/>
    <property type="evidence" value="ECO:0007669"/>
    <property type="project" value="TreeGrafter"/>
</dbReference>
<organism evidence="2 3">
    <name type="scientific">Legionella israelensis</name>
    <dbReference type="NCBI Taxonomy" id="454"/>
    <lineage>
        <taxon>Bacteria</taxon>
        <taxon>Pseudomonadati</taxon>
        <taxon>Pseudomonadota</taxon>
        <taxon>Gammaproteobacteria</taxon>
        <taxon>Legionellales</taxon>
        <taxon>Legionellaceae</taxon>
        <taxon>Legionella</taxon>
    </lineage>
</organism>
<evidence type="ECO:0000313" key="3">
    <source>
        <dbReference type="Proteomes" id="UP000054761"/>
    </source>
</evidence>
<feature type="transmembrane region" description="Helical" evidence="1">
    <location>
        <begin position="956"/>
        <end position="978"/>
    </location>
</feature>
<dbReference type="SUPFAM" id="SSF82693">
    <property type="entry name" value="Multidrug efflux transporter AcrB pore domain, PN1, PN2, PC1 and PC2 subdomains"/>
    <property type="match status" value="3"/>
</dbReference>
<feature type="transmembrane region" description="Helical" evidence="1">
    <location>
        <begin position="384"/>
        <end position="409"/>
    </location>
</feature>
<dbReference type="Proteomes" id="UP000054761">
    <property type="component" value="Unassembled WGS sequence"/>
</dbReference>
<keyword evidence="1" id="KW-0472">Membrane</keyword>
<dbReference type="Gene3D" id="1.20.1640.10">
    <property type="entry name" value="Multidrug efflux transporter AcrB transmembrane domain"/>
    <property type="match status" value="2"/>
</dbReference>
<feature type="transmembrane region" description="Helical" evidence="1">
    <location>
        <begin position="524"/>
        <end position="541"/>
    </location>
</feature>
<accession>A0A0W0WNJ0</accession>
<dbReference type="AlphaFoldDB" id="A0A0W0WNJ0"/>
<keyword evidence="3" id="KW-1185">Reference proteome</keyword>
<dbReference type="PANTHER" id="PTHR32063">
    <property type="match status" value="1"/>
</dbReference>
<feature type="transmembrane region" description="Helical" evidence="1">
    <location>
        <begin position="12"/>
        <end position="29"/>
    </location>
</feature>
<dbReference type="Pfam" id="PF00873">
    <property type="entry name" value="ACR_tran"/>
    <property type="match status" value="1"/>
</dbReference>
<dbReference type="STRING" id="454.Lisr_0243"/>
<dbReference type="PANTHER" id="PTHR32063:SF14">
    <property type="entry name" value="BLL4319 PROTEIN"/>
    <property type="match status" value="1"/>
</dbReference>
<feature type="transmembrane region" description="Helical" evidence="1">
    <location>
        <begin position="854"/>
        <end position="874"/>
    </location>
</feature>
<feature type="transmembrane region" description="Helical" evidence="1">
    <location>
        <begin position="332"/>
        <end position="351"/>
    </location>
</feature>
<feature type="transmembrane region" description="Helical" evidence="1">
    <location>
        <begin position="358"/>
        <end position="378"/>
    </location>
</feature>
<dbReference type="OrthoDB" id="9757904at2"/>
<name>A0A0W0WNJ0_9GAMM</name>